<dbReference type="Proteomes" id="UP001595907">
    <property type="component" value="Unassembled WGS sequence"/>
</dbReference>
<name>A0ABV8QQ09_9BACT</name>
<dbReference type="Gene3D" id="3.40.50.1000">
    <property type="entry name" value="HAD superfamily/HAD-like"/>
    <property type="match status" value="1"/>
</dbReference>
<keyword evidence="1 2" id="KW-0732">Signal</keyword>
<accession>A0ABV8QQ09</accession>
<gene>
    <name evidence="3" type="ORF">ACFOWM_02765</name>
</gene>
<dbReference type="InterPro" id="IPR036412">
    <property type="entry name" value="HAD-like_sf"/>
</dbReference>
<dbReference type="SUPFAM" id="SSF56784">
    <property type="entry name" value="HAD-like"/>
    <property type="match status" value="1"/>
</dbReference>
<dbReference type="SFLD" id="SFLDG01125">
    <property type="entry name" value="C1.1:_Acid_Phosphatase_Like"/>
    <property type="match status" value="1"/>
</dbReference>
<organism evidence="3 4">
    <name type="scientific">Ferruginibacter yonginensis</name>
    <dbReference type="NCBI Taxonomy" id="1310416"/>
    <lineage>
        <taxon>Bacteria</taxon>
        <taxon>Pseudomonadati</taxon>
        <taxon>Bacteroidota</taxon>
        <taxon>Chitinophagia</taxon>
        <taxon>Chitinophagales</taxon>
        <taxon>Chitinophagaceae</taxon>
        <taxon>Ferruginibacter</taxon>
    </lineage>
</organism>
<proteinExistence type="predicted"/>
<dbReference type="EMBL" id="JBHSCZ010000001">
    <property type="protein sequence ID" value="MFC4261788.1"/>
    <property type="molecule type" value="Genomic_DNA"/>
</dbReference>
<keyword evidence="4" id="KW-1185">Reference proteome</keyword>
<reference evidence="4" key="1">
    <citation type="journal article" date="2019" name="Int. J. Syst. Evol. Microbiol.">
        <title>The Global Catalogue of Microorganisms (GCM) 10K type strain sequencing project: providing services to taxonomists for standard genome sequencing and annotation.</title>
        <authorList>
            <consortium name="The Broad Institute Genomics Platform"/>
            <consortium name="The Broad Institute Genome Sequencing Center for Infectious Disease"/>
            <person name="Wu L."/>
            <person name="Ma J."/>
        </authorList>
    </citation>
    <scope>NUCLEOTIDE SEQUENCE [LARGE SCALE GENOMIC DNA]</scope>
    <source>
        <strain evidence="4">CECT 8289</strain>
    </source>
</reference>
<dbReference type="PANTHER" id="PTHR31284:SF10">
    <property type="entry name" value="ACID PHOSPHATASE-LIKE PROTEIN"/>
    <property type="match status" value="1"/>
</dbReference>
<dbReference type="PIRSF" id="PIRSF019271">
    <property type="entry name" value="Acid_Ptase_C"/>
    <property type="match status" value="1"/>
</dbReference>
<feature type="chain" id="PRO_5047185254" evidence="2">
    <location>
        <begin position="23"/>
        <end position="267"/>
    </location>
</feature>
<keyword evidence="3" id="KW-0449">Lipoprotein</keyword>
<dbReference type="CDD" id="cd07534">
    <property type="entry name" value="HAD_CAP"/>
    <property type="match status" value="1"/>
</dbReference>
<dbReference type="InterPro" id="IPR023214">
    <property type="entry name" value="HAD_sf"/>
</dbReference>
<comment type="caution">
    <text evidence="3">The sequence shown here is derived from an EMBL/GenBank/DDBJ whole genome shotgun (WGS) entry which is preliminary data.</text>
</comment>
<feature type="signal peptide" evidence="2">
    <location>
        <begin position="1"/>
        <end position="22"/>
    </location>
</feature>
<evidence type="ECO:0000313" key="4">
    <source>
        <dbReference type="Proteomes" id="UP001595907"/>
    </source>
</evidence>
<dbReference type="RefSeq" id="WP_379706781.1">
    <property type="nucleotide sequence ID" value="NZ_JBHSCZ010000001.1"/>
</dbReference>
<dbReference type="InterPro" id="IPR005519">
    <property type="entry name" value="Acid_phosphat_B-like"/>
</dbReference>
<dbReference type="SFLD" id="SFLDS00003">
    <property type="entry name" value="Haloacid_Dehalogenase"/>
    <property type="match status" value="1"/>
</dbReference>
<evidence type="ECO:0000256" key="1">
    <source>
        <dbReference type="ARBA" id="ARBA00022729"/>
    </source>
</evidence>
<evidence type="ECO:0000313" key="3">
    <source>
        <dbReference type="EMBL" id="MFC4261788.1"/>
    </source>
</evidence>
<dbReference type="PANTHER" id="PTHR31284">
    <property type="entry name" value="ACID PHOSPHATASE-LIKE PROTEIN"/>
    <property type="match status" value="1"/>
</dbReference>
<dbReference type="PROSITE" id="PS51257">
    <property type="entry name" value="PROKAR_LIPOPROTEIN"/>
    <property type="match status" value="1"/>
</dbReference>
<sequence>MRFIIFISLLGLLACKTPQHLANNSNSALPQNISLNGKLFSSLFQQRAAEYRALCLQSYNMAKWRIDSYVSNNDKPKAIITDIDETILDNSPYAVHAAFGGSEYTLDSWIEWTSKSAADTMPGAAAFLKYVASKNVQVFYITNREDKERTATLKNLQKFGLPNADEMHLYTKINTSSKEARRNQVLERYDVILYMGDNLADLSVLFDKKTEAERAANVDALSAQLGKKYIVFPNANYGDWEGSLYQYNYKYTQAQKDSILKAVLKSY</sequence>
<evidence type="ECO:0000256" key="2">
    <source>
        <dbReference type="SAM" id="SignalP"/>
    </source>
</evidence>
<dbReference type="NCBIfam" id="TIGR01533">
    <property type="entry name" value="lipo_e_P4"/>
    <property type="match status" value="1"/>
</dbReference>
<protein>
    <submittedName>
        <fullName evidence="3">5'-nucleotidase, lipoprotein e(P4) family</fullName>
    </submittedName>
</protein>
<dbReference type="InterPro" id="IPR006423">
    <property type="entry name" value="Lipo_e_P4"/>
</dbReference>
<dbReference type="Pfam" id="PF03767">
    <property type="entry name" value="Acid_phosphat_B"/>
    <property type="match status" value="1"/>
</dbReference>